<feature type="compositionally biased region" description="Polar residues" evidence="1">
    <location>
        <begin position="509"/>
        <end position="529"/>
    </location>
</feature>
<feature type="compositionally biased region" description="Pro residues" evidence="1">
    <location>
        <begin position="244"/>
        <end position="262"/>
    </location>
</feature>
<dbReference type="OrthoDB" id="5394233at2759"/>
<dbReference type="VEuPathDB" id="FungiDB:PV09_06587"/>
<gene>
    <name evidence="2" type="ORF">PV09_06587</name>
</gene>
<feature type="compositionally biased region" description="Polar residues" evidence="1">
    <location>
        <begin position="414"/>
        <end position="441"/>
    </location>
</feature>
<proteinExistence type="predicted"/>
<accession>A0A0D1YMX5</accession>
<sequence length="658" mass="70074">MPFDFKKYDAKCAEMNAEQLQLEWQHYTRQISGAATSTTVSGLAMPFTAGVSAIGVGLGAPTIHNARKKREIIEKHLQRLGTTHNTRKRDVMGSMAFSGTVGVLTLGVGSMGAEHVASAGAEHGISAIVNNETAIKVGIHAALDGAAMAAEEAHHAHLKEKDANKMIAKAEKQIASGNAQAQAQVQAQAQGEKATYQNPMYTGEPVYAAVPIPGAFTTTSLQGAPPQQADIKYTPSPTSDIKYPVPPTPQYTPAPPAYPGPPSAVASPMPQYNPQHYAPPPSQASGPLSPVPTVSSISSYSSQPGQSYTPVSATSQTQMPQVPAYVPPPPVESHEPHVTVQNLPPFQSHVAAPGFQAPAPTLVWSQEHGQWIARENTTPSSSHPTIAPIQQHLPVTQEYGYPFPQQPVDRRSSVYVQTPTSEVQQCQNQNLPQMSSAQTPAQVPETPAPQQYASAPQSQATSVPASPAPQQYYTTSGPQKPAIYAPPQAAQNSLSMQEFNQAPTQITYGYPTPSQTPGVSQPMPNTQYFTPPPGAQSAPPYTPAPQYAPVSTPQPYPPHRDSISSTQPPQQSSTTSPPPEQNYGVLPSYHPQNHYAAQRHGSMPALAPEYEKMHQAWPQTARHSSIVSPPPYAPGTAPAPQQQPAMQGLIDAYGGMKI</sequence>
<feature type="compositionally biased region" description="Low complexity" evidence="1">
    <location>
        <begin position="564"/>
        <end position="575"/>
    </location>
</feature>
<feature type="region of interest" description="Disordered" evidence="1">
    <location>
        <begin position="509"/>
        <end position="590"/>
    </location>
</feature>
<dbReference type="AlphaFoldDB" id="A0A0D1YMX5"/>
<keyword evidence="3" id="KW-1185">Reference proteome</keyword>
<dbReference type="EMBL" id="KN847551">
    <property type="protein sequence ID" value="KIW02097.1"/>
    <property type="molecule type" value="Genomic_DNA"/>
</dbReference>
<feature type="compositionally biased region" description="Low complexity" evidence="1">
    <location>
        <begin position="291"/>
        <end position="310"/>
    </location>
</feature>
<name>A0A0D1YMX5_9PEZI</name>
<feature type="compositionally biased region" description="Polar residues" evidence="1">
    <location>
        <begin position="617"/>
        <end position="627"/>
    </location>
</feature>
<dbReference type="STRING" id="253628.A0A0D1YMX5"/>
<reference evidence="2 3" key="1">
    <citation type="submission" date="2015-01" db="EMBL/GenBank/DDBJ databases">
        <title>The Genome Sequence of Ochroconis gallopava CBS43764.</title>
        <authorList>
            <consortium name="The Broad Institute Genomics Platform"/>
            <person name="Cuomo C."/>
            <person name="de Hoog S."/>
            <person name="Gorbushina A."/>
            <person name="Stielow B."/>
            <person name="Teixiera M."/>
            <person name="Abouelleil A."/>
            <person name="Chapman S.B."/>
            <person name="Priest M."/>
            <person name="Young S.K."/>
            <person name="Wortman J."/>
            <person name="Nusbaum C."/>
            <person name="Birren B."/>
        </authorList>
    </citation>
    <scope>NUCLEOTIDE SEQUENCE [LARGE SCALE GENOMIC DNA]</scope>
    <source>
        <strain evidence="2 3">CBS 43764</strain>
    </source>
</reference>
<dbReference type="InParanoid" id="A0A0D1YMX5"/>
<dbReference type="RefSeq" id="XP_016211966.1">
    <property type="nucleotide sequence ID" value="XM_016360254.1"/>
</dbReference>
<feature type="region of interest" description="Disordered" evidence="1">
    <location>
        <begin position="399"/>
        <end position="493"/>
    </location>
</feature>
<evidence type="ECO:0000313" key="2">
    <source>
        <dbReference type="EMBL" id="KIW02097.1"/>
    </source>
</evidence>
<feature type="compositionally biased region" description="Low complexity" evidence="1">
    <location>
        <begin position="634"/>
        <end position="643"/>
    </location>
</feature>
<organism evidence="2 3">
    <name type="scientific">Verruconis gallopava</name>
    <dbReference type="NCBI Taxonomy" id="253628"/>
    <lineage>
        <taxon>Eukaryota</taxon>
        <taxon>Fungi</taxon>
        <taxon>Dikarya</taxon>
        <taxon>Ascomycota</taxon>
        <taxon>Pezizomycotina</taxon>
        <taxon>Dothideomycetes</taxon>
        <taxon>Pleosporomycetidae</taxon>
        <taxon>Venturiales</taxon>
        <taxon>Sympoventuriaceae</taxon>
        <taxon>Verruconis</taxon>
    </lineage>
</organism>
<dbReference type="GeneID" id="27314560"/>
<feature type="compositionally biased region" description="Polar residues" evidence="1">
    <location>
        <begin position="468"/>
        <end position="478"/>
    </location>
</feature>
<feature type="region of interest" description="Disordered" evidence="1">
    <location>
        <begin position="219"/>
        <end position="326"/>
    </location>
</feature>
<dbReference type="HOGENOM" id="CLU_030888_0_0_1"/>
<feature type="compositionally biased region" description="Low complexity" evidence="1">
    <location>
        <begin position="448"/>
        <end position="462"/>
    </location>
</feature>
<dbReference type="Proteomes" id="UP000053259">
    <property type="component" value="Unassembled WGS sequence"/>
</dbReference>
<feature type="region of interest" description="Disordered" evidence="1">
    <location>
        <begin position="615"/>
        <end position="643"/>
    </location>
</feature>
<feature type="compositionally biased region" description="Low complexity" evidence="1">
    <location>
        <begin position="535"/>
        <end position="549"/>
    </location>
</feature>
<evidence type="ECO:0000256" key="1">
    <source>
        <dbReference type="SAM" id="MobiDB-lite"/>
    </source>
</evidence>
<evidence type="ECO:0000313" key="3">
    <source>
        <dbReference type="Proteomes" id="UP000053259"/>
    </source>
</evidence>
<protein>
    <submittedName>
        <fullName evidence="2">Uncharacterized protein</fullName>
    </submittedName>
</protein>